<evidence type="ECO:0000256" key="1">
    <source>
        <dbReference type="ARBA" id="ARBA00022741"/>
    </source>
</evidence>
<evidence type="ECO:0000313" key="3">
    <source>
        <dbReference type="EMBL" id="RXZ32103.1"/>
    </source>
</evidence>
<sequence>MSHAHPTALGLDFGTTNSVAALARGGAADLVLLDAPDGPDAVFRSALCFWQDEVPGGVACEAGPWAIAEYLEYPEGSRFLQSFKSVAASSAFEQATVFDRRYRFEDLGRLFLDKLAARAGGAIAGVGRVVVGRPVEYAGHRPDAALARTRYDAMFAGLGAEIHYVYEPVGAAFSYAARIDDPATILVADFGGGTSDFSVVHIAAPGAARRCEPLGHAGVGIAGDRFDYRILDHLVLPLLGKGSSYRSFDKVLEIPRGYFTDFADWSRLALMRNRRTLAELDKLRRSALDPDAIGRMIAVIEEEQGFRLYDAVGRVKRDLSTAEHARFRFTGGGLSVEAEVTRAQFEAWIAPDVVRIEAAVDTALATAGVPPTAIDRVFLTGGTSLTPRIRRLFSERFGDEKIASGGELTSIAHGLALIGEQEDVAAWAA</sequence>
<dbReference type="CDD" id="cd10231">
    <property type="entry name" value="ASKHA_NBD_HSP70_YegD-like"/>
    <property type="match status" value="1"/>
</dbReference>
<name>A0A4Q2IR51_9SPHN</name>
<proteinExistence type="predicted"/>
<dbReference type="GO" id="GO:0005524">
    <property type="term" value="F:ATP binding"/>
    <property type="evidence" value="ECO:0007669"/>
    <property type="project" value="UniProtKB-KW"/>
</dbReference>
<reference evidence="3 4" key="1">
    <citation type="submission" date="2019-01" db="EMBL/GenBank/DDBJ databases">
        <title>Sphingomonas mucosissima sp. nov. and Sphingomonas desiccabilis sp. nov., from biological soil crusts in the Colorado Plateau, USA.</title>
        <authorList>
            <person name="Zhu D."/>
        </authorList>
    </citation>
    <scope>NUCLEOTIDE SEQUENCE [LARGE SCALE GENOMIC DNA]</scope>
    <source>
        <strain evidence="3 4">CP1D</strain>
    </source>
</reference>
<keyword evidence="1" id="KW-0547">Nucleotide-binding</keyword>
<dbReference type="SUPFAM" id="SSF53067">
    <property type="entry name" value="Actin-like ATPase domain"/>
    <property type="match status" value="2"/>
</dbReference>
<dbReference type="InterPro" id="IPR042054">
    <property type="entry name" value="YegD-like"/>
</dbReference>
<keyword evidence="4" id="KW-1185">Reference proteome</keyword>
<gene>
    <name evidence="3" type="ORF">EO081_13085</name>
</gene>
<organism evidence="3 4">
    <name type="scientific">Sphingomonas desiccabilis</name>
    <dbReference type="NCBI Taxonomy" id="429134"/>
    <lineage>
        <taxon>Bacteria</taxon>
        <taxon>Pseudomonadati</taxon>
        <taxon>Pseudomonadota</taxon>
        <taxon>Alphaproteobacteria</taxon>
        <taxon>Sphingomonadales</taxon>
        <taxon>Sphingomonadaceae</taxon>
        <taxon>Sphingomonas</taxon>
    </lineage>
</organism>
<comment type="caution">
    <text evidence="3">The sequence shown here is derived from an EMBL/GenBank/DDBJ whole genome shotgun (WGS) entry which is preliminary data.</text>
</comment>
<dbReference type="InterPro" id="IPR043129">
    <property type="entry name" value="ATPase_NBD"/>
</dbReference>
<dbReference type="Gene3D" id="3.90.640.10">
    <property type="entry name" value="Actin, Chain A, domain 4"/>
    <property type="match status" value="2"/>
</dbReference>
<dbReference type="OrthoDB" id="9807934at2"/>
<dbReference type="Pfam" id="PF00012">
    <property type="entry name" value="HSP70"/>
    <property type="match status" value="2"/>
</dbReference>
<dbReference type="InterPro" id="IPR013126">
    <property type="entry name" value="Hsp_70_fam"/>
</dbReference>
<dbReference type="Proteomes" id="UP000292347">
    <property type="component" value="Unassembled WGS sequence"/>
</dbReference>
<accession>A0A4Q2IR51</accession>
<dbReference type="PANTHER" id="PTHR19375">
    <property type="entry name" value="HEAT SHOCK PROTEIN 70KDA"/>
    <property type="match status" value="1"/>
</dbReference>
<evidence type="ECO:0000313" key="4">
    <source>
        <dbReference type="Proteomes" id="UP000292347"/>
    </source>
</evidence>
<dbReference type="Gene3D" id="3.30.420.40">
    <property type="match status" value="3"/>
</dbReference>
<dbReference type="GO" id="GO:0140662">
    <property type="term" value="F:ATP-dependent protein folding chaperone"/>
    <property type="evidence" value="ECO:0007669"/>
    <property type="project" value="InterPro"/>
</dbReference>
<evidence type="ECO:0000256" key="2">
    <source>
        <dbReference type="ARBA" id="ARBA00022840"/>
    </source>
</evidence>
<dbReference type="EMBL" id="SDPT01000002">
    <property type="protein sequence ID" value="RXZ32103.1"/>
    <property type="molecule type" value="Genomic_DNA"/>
</dbReference>
<dbReference type="RefSeq" id="WP_129342316.1">
    <property type="nucleotide sequence ID" value="NZ_JACIDD010000002.1"/>
</dbReference>
<keyword evidence="2" id="KW-0067">ATP-binding</keyword>
<dbReference type="AlphaFoldDB" id="A0A4Q2IR51"/>
<protein>
    <submittedName>
        <fullName evidence="3">Hsp70 family protein</fullName>
    </submittedName>
</protein>